<feature type="non-terminal residue" evidence="1">
    <location>
        <position position="162"/>
    </location>
</feature>
<accession>A0A371D3G0</accession>
<protein>
    <submittedName>
        <fullName evidence="1">Uncharacterized protein</fullName>
    </submittedName>
</protein>
<gene>
    <name evidence="1" type="ORF">OH76DRAFT_1318693</name>
</gene>
<evidence type="ECO:0000313" key="1">
    <source>
        <dbReference type="EMBL" id="RDX47042.1"/>
    </source>
</evidence>
<dbReference type="Proteomes" id="UP000256964">
    <property type="component" value="Unassembled WGS sequence"/>
</dbReference>
<name>A0A371D3G0_9APHY</name>
<dbReference type="AlphaFoldDB" id="A0A371D3G0"/>
<organism evidence="1 2">
    <name type="scientific">Lentinus brumalis</name>
    <dbReference type="NCBI Taxonomy" id="2498619"/>
    <lineage>
        <taxon>Eukaryota</taxon>
        <taxon>Fungi</taxon>
        <taxon>Dikarya</taxon>
        <taxon>Basidiomycota</taxon>
        <taxon>Agaricomycotina</taxon>
        <taxon>Agaricomycetes</taxon>
        <taxon>Polyporales</taxon>
        <taxon>Polyporaceae</taxon>
        <taxon>Lentinus</taxon>
    </lineage>
</organism>
<proteinExistence type="predicted"/>
<dbReference type="OrthoDB" id="3253416at2759"/>
<dbReference type="EMBL" id="KZ857422">
    <property type="protein sequence ID" value="RDX47042.1"/>
    <property type="molecule type" value="Genomic_DNA"/>
</dbReference>
<reference evidence="1 2" key="1">
    <citation type="journal article" date="2018" name="Biotechnol. Biofuels">
        <title>Integrative visual omics of the white-rot fungus Polyporus brumalis exposes the biotechnological potential of its oxidative enzymes for delignifying raw plant biomass.</title>
        <authorList>
            <person name="Miyauchi S."/>
            <person name="Rancon A."/>
            <person name="Drula E."/>
            <person name="Hage H."/>
            <person name="Chaduli D."/>
            <person name="Favel A."/>
            <person name="Grisel S."/>
            <person name="Henrissat B."/>
            <person name="Herpoel-Gimbert I."/>
            <person name="Ruiz-Duenas F.J."/>
            <person name="Chevret D."/>
            <person name="Hainaut M."/>
            <person name="Lin J."/>
            <person name="Wang M."/>
            <person name="Pangilinan J."/>
            <person name="Lipzen A."/>
            <person name="Lesage-Meessen L."/>
            <person name="Navarro D."/>
            <person name="Riley R."/>
            <person name="Grigoriev I.V."/>
            <person name="Zhou S."/>
            <person name="Raouche S."/>
            <person name="Rosso M.N."/>
        </authorList>
    </citation>
    <scope>NUCLEOTIDE SEQUENCE [LARGE SCALE GENOMIC DNA]</scope>
    <source>
        <strain evidence="1 2">BRFM 1820</strain>
    </source>
</reference>
<evidence type="ECO:0000313" key="2">
    <source>
        <dbReference type="Proteomes" id="UP000256964"/>
    </source>
</evidence>
<sequence>RAKLTDAQKADRRSKNILLNEDLTATQKGYIDSARSLAKKHGRSVSWTKSQLFIGGKFTRQPLPQGRRWKLRDYVKAHMTTLQHDYRKLNSSEKNILRQGLDKTQEKRVKLVRSNPKAMAKYVDKTFDDMDRDWTGIANRTSMQMMYLAVRSGVDQLHEPKM</sequence>
<feature type="non-terminal residue" evidence="1">
    <location>
        <position position="1"/>
    </location>
</feature>
<keyword evidence="2" id="KW-1185">Reference proteome</keyword>